<sequence length="24" mass="2639">MSKTERQLYGSAADDTAPIEHFGN</sequence>
<dbReference type="AlphaFoldDB" id="A0A0F9HRE4"/>
<protein>
    <submittedName>
        <fullName evidence="2">Uncharacterized protein</fullName>
    </submittedName>
</protein>
<proteinExistence type="predicted"/>
<feature type="region of interest" description="Disordered" evidence="1">
    <location>
        <begin position="1"/>
        <end position="24"/>
    </location>
</feature>
<name>A0A0F9HRE4_9ZZZZ</name>
<evidence type="ECO:0000256" key="1">
    <source>
        <dbReference type="SAM" id="MobiDB-lite"/>
    </source>
</evidence>
<reference evidence="2" key="1">
    <citation type="journal article" date="2015" name="Nature">
        <title>Complex archaea that bridge the gap between prokaryotes and eukaryotes.</title>
        <authorList>
            <person name="Spang A."/>
            <person name="Saw J.H."/>
            <person name="Jorgensen S.L."/>
            <person name="Zaremba-Niedzwiedzka K."/>
            <person name="Martijn J."/>
            <person name="Lind A.E."/>
            <person name="van Eijk R."/>
            <person name="Schleper C."/>
            <person name="Guy L."/>
            <person name="Ettema T.J."/>
        </authorList>
    </citation>
    <scope>NUCLEOTIDE SEQUENCE</scope>
</reference>
<evidence type="ECO:0000313" key="2">
    <source>
        <dbReference type="EMBL" id="KKL77742.1"/>
    </source>
</evidence>
<gene>
    <name evidence="2" type="ORF">LCGC14_2031900</name>
</gene>
<dbReference type="EMBL" id="LAZR01023662">
    <property type="protein sequence ID" value="KKL77742.1"/>
    <property type="molecule type" value="Genomic_DNA"/>
</dbReference>
<comment type="caution">
    <text evidence="2">The sequence shown here is derived from an EMBL/GenBank/DDBJ whole genome shotgun (WGS) entry which is preliminary data.</text>
</comment>
<feature type="non-terminal residue" evidence="2">
    <location>
        <position position="24"/>
    </location>
</feature>
<accession>A0A0F9HRE4</accession>
<organism evidence="2">
    <name type="scientific">marine sediment metagenome</name>
    <dbReference type="NCBI Taxonomy" id="412755"/>
    <lineage>
        <taxon>unclassified sequences</taxon>
        <taxon>metagenomes</taxon>
        <taxon>ecological metagenomes</taxon>
    </lineage>
</organism>